<dbReference type="PRINTS" id="PR01607">
    <property type="entry name" value="APYRASEFAMLY"/>
</dbReference>
<dbReference type="InterPro" id="IPR036907">
    <property type="entry name" value="5'-Nucleotdase_C_sf"/>
</dbReference>
<dbReference type="Proteomes" id="UP001575105">
    <property type="component" value="Unassembled WGS sequence"/>
</dbReference>
<organism evidence="6 7">
    <name type="scientific">Natronomicrosphaera hydrolytica</name>
    <dbReference type="NCBI Taxonomy" id="3242702"/>
    <lineage>
        <taxon>Bacteria</taxon>
        <taxon>Pseudomonadati</taxon>
        <taxon>Planctomycetota</taxon>
        <taxon>Phycisphaerae</taxon>
        <taxon>Phycisphaerales</taxon>
        <taxon>Phycisphaeraceae</taxon>
        <taxon>Natronomicrosphaera</taxon>
    </lineage>
</organism>
<keyword evidence="7" id="KW-1185">Reference proteome</keyword>
<dbReference type="PROSITE" id="PS00786">
    <property type="entry name" value="5_NUCLEOTIDASE_2"/>
    <property type="match status" value="1"/>
</dbReference>
<dbReference type="InterPro" id="IPR008334">
    <property type="entry name" value="5'-Nucleotdase_C"/>
</dbReference>
<evidence type="ECO:0000256" key="3">
    <source>
        <dbReference type="RuleBase" id="RU362119"/>
    </source>
</evidence>
<evidence type="ECO:0000256" key="2">
    <source>
        <dbReference type="ARBA" id="ARBA00022729"/>
    </source>
</evidence>
<keyword evidence="3 6" id="KW-0378">Hydrolase</keyword>
<keyword evidence="3" id="KW-0547">Nucleotide-binding</keyword>
<evidence type="ECO:0000313" key="7">
    <source>
        <dbReference type="Proteomes" id="UP001575105"/>
    </source>
</evidence>
<reference evidence="6 7" key="1">
    <citation type="submission" date="2024-08" db="EMBL/GenBank/DDBJ databases">
        <title>Whole-genome sequencing of halo(alkali)philic microorganisms from hypersaline lakes.</title>
        <authorList>
            <person name="Sorokin D.Y."/>
            <person name="Merkel A.Y."/>
            <person name="Messina E."/>
            <person name="Yakimov M."/>
        </authorList>
    </citation>
    <scope>NUCLEOTIDE SEQUENCE [LARGE SCALE GENOMIC DNA]</scope>
    <source>
        <strain evidence="6 7">AB-hyl4</strain>
    </source>
</reference>
<dbReference type="Pfam" id="PF00149">
    <property type="entry name" value="Metallophos"/>
    <property type="match status" value="1"/>
</dbReference>
<dbReference type="SUPFAM" id="SSF55816">
    <property type="entry name" value="5'-nucleotidase (syn. UDP-sugar hydrolase), C-terminal domain"/>
    <property type="match status" value="1"/>
</dbReference>
<evidence type="ECO:0000259" key="5">
    <source>
        <dbReference type="Pfam" id="PF02872"/>
    </source>
</evidence>
<dbReference type="PANTHER" id="PTHR11575:SF24">
    <property type="entry name" value="5'-NUCLEOTIDASE"/>
    <property type="match status" value="1"/>
</dbReference>
<dbReference type="Gene3D" id="3.60.21.10">
    <property type="match status" value="1"/>
</dbReference>
<accession>A0ABV4U3U1</accession>
<name>A0ABV4U3U1_9BACT</name>
<evidence type="ECO:0000256" key="1">
    <source>
        <dbReference type="ARBA" id="ARBA00006654"/>
    </source>
</evidence>
<dbReference type="InterPro" id="IPR006146">
    <property type="entry name" value="5'-Nucleotdase_CS"/>
</dbReference>
<evidence type="ECO:0000259" key="4">
    <source>
        <dbReference type="Pfam" id="PF00149"/>
    </source>
</evidence>
<sequence length="509" mass="56360">MLLGTGPVVADQDHDDSEQVVLTILHVCDLHGRIYFPDEPQGLAKLGTLVHEVREQMPYTLLTDGGDVINGSPEQYMFGGLPIADAMNALEFDITVLGNHEFDFGQETLKRFIDQLEFPMLGTNFVDEETGEAWYDMEDVVWFERGGVKIAAFGLNTHFTAVYQYPRTLEGIEILEHVETARKMVEKLRDEADVVLLVSHMGHRFDQEIAEAVSGIDAILGGHTHRTIQEPWYVNDTLILHPGPHAFHLGRVDMLVKPGEGVVSINGRDEQWWGHGGVDKPTGWEDYSFPDHQLIAVTEDTADDPAVVAAYETYVERARPTLDEALTTATSPITGEGAPDRETPLGNLLADAVRAWADADVGLFHSTQFRAAGLEAGPVLTRDLYRIMGAYTRQHMIVVRTPGRNLRTMVEQAFDGESFPLHLSGMEVHDDDIRVGGTALDDGQMYTVVAAAHVIQDYVLDKEGVEIVDDDPENPVVRDAAIEFLRGHAPLTGELQPRVQMEAYLSSAD</sequence>
<evidence type="ECO:0000313" key="6">
    <source>
        <dbReference type="EMBL" id="MFA9477820.1"/>
    </source>
</evidence>
<dbReference type="Pfam" id="PF02872">
    <property type="entry name" value="5_nucleotid_C"/>
    <property type="match status" value="1"/>
</dbReference>
<dbReference type="InterPro" id="IPR029052">
    <property type="entry name" value="Metallo-depent_PP-like"/>
</dbReference>
<feature type="domain" description="5'-Nucleotidase C-terminal" evidence="5">
    <location>
        <begin position="336"/>
        <end position="453"/>
    </location>
</feature>
<keyword evidence="2" id="KW-0732">Signal</keyword>
<gene>
    <name evidence="6" type="ORF">ACERK3_05870</name>
</gene>
<dbReference type="EMBL" id="JBGUBD010000003">
    <property type="protein sequence ID" value="MFA9477820.1"/>
    <property type="molecule type" value="Genomic_DNA"/>
</dbReference>
<dbReference type="InterPro" id="IPR004843">
    <property type="entry name" value="Calcineurin-like_PHP"/>
</dbReference>
<dbReference type="Gene3D" id="3.90.780.10">
    <property type="entry name" value="5'-Nucleotidase, C-terminal domain"/>
    <property type="match status" value="1"/>
</dbReference>
<proteinExistence type="inferred from homology"/>
<protein>
    <submittedName>
        <fullName evidence="6">Bifunctional UDP-sugar hydrolase/5'-nucleotidase</fullName>
    </submittedName>
</protein>
<dbReference type="GO" id="GO:0016787">
    <property type="term" value="F:hydrolase activity"/>
    <property type="evidence" value="ECO:0007669"/>
    <property type="project" value="UniProtKB-KW"/>
</dbReference>
<comment type="caution">
    <text evidence="6">The sequence shown here is derived from an EMBL/GenBank/DDBJ whole genome shotgun (WGS) entry which is preliminary data.</text>
</comment>
<dbReference type="RefSeq" id="WP_425344745.1">
    <property type="nucleotide sequence ID" value="NZ_JBGUBD010000003.1"/>
</dbReference>
<dbReference type="SUPFAM" id="SSF56300">
    <property type="entry name" value="Metallo-dependent phosphatases"/>
    <property type="match status" value="1"/>
</dbReference>
<feature type="domain" description="Calcineurin-like phosphoesterase" evidence="4">
    <location>
        <begin position="23"/>
        <end position="226"/>
    </location>
</feature>
<dbReference type="CDD" id="cd00845">
    <property type="entry name" value="MPP_UshA_N_like"/>
    <property type="match status" value="1"/>
</dbReference>
<dbReference type="PANTHER" id="PTHR11575">
    <property type="entry name" value="5'-NUCLEOTIDASE-RELATED"/>
    <property type="match status" value="1"/>
</dbReference>
<dbReference type="InterPro" id="IPR006179">
    <property type="entry name" value="5_nucleotidase/apyrase"/>
</dbReference>
<comment type="similarity">
    <text evidence="1 3">Belongs to the 5'-nucleotidase family.</text>
</comment>